<protein>
    <submittedName>
        <fullName evidence="2">Uncharacterized protein</fullName>
    </submittedName>
</protein>
<evidence type="ECO:0000256" key="1">
    <source>
        <dbReference type="SAM" id="MobiDB-lite"/>
    </source>
</evidence>
<gene>
    <name evidence="2" type="ORF">CARN6_0967</name>
</gene>
<reference evidence="2" key="1">
    <citation type="submission" date="2009-10" db="EMBL/GenBank/DDBJ databases">
        <title>Diversity of trophic interactions inside an arsenic-rich microbial ecosystem.</title>
        <authorList>
            <person name="Bertin P.N."/>
            <person name="Heinrich-Salmeron A."/>
            <person name="Pelletier E."/>
            <person name="Goulhen-Chollet F."/>
            <person name="Arsene-Ploetze F."/>
            <person name="Gallien S."/>
            <person name="Calteau A."/>
            <person name="Vallenet D."/>
            <person name="Casiot C."/>
            <person name="Chane-Woon-Ming B."/>
            <person name="Giloteaux L."/>
            <person name="Barakat M."/>
            <person name="Bonnefoy V."/>
            <person name="Bruneel O."/>
            <person name="Chandler M."/>
            <person name="Cleiss J."/>
            <person name="Duran R."/>
            <person name="Elbaz-Poulichet F."/>
            <person name="Fonknechten N."/>
            <person name="Lauga B."/>
            <person name="Mornico D."/>
            <person name="Ortet P."/>
            <person name="Schaeffer C."/>
            <person name="Siguier P."/>
            <person name="Alexander Thil Smith A."/>
            <person name="Van Dorsselaer A."/>
            <person name="Weissenbach J."/>
            <person name="Medigue C."/>
            <person name="Le Paslier D."/>
        </authorList>
    </citation>
    <scope>NUCLEOTIDE SEQUENCE</scope>
</reference>
<name>E6QK45_9ZZZZ</name>
<dbReference type="AlphaFoldDB" id="E6QK45"/>
<organism evidence="2">
    <name type="scientific">mine drainage metagenome</name>
    <dbReference type="NCBI Taxonomy" id="410659"/>
    <lineage>
        <taxon>unclassified sequences</taxon>
        <taxon>metagenomes</taxon>
        <taxon>ecological metagenomes</taxon>
    </lineage>
</organism>
<accession>E6QK45</accession>
<comment type="caution">
    <text evidence="2">The sequence shown here is derived from an EMBL/GenBank/DDBJ whole genome shotgun (WGS) entry which is preliminary data.</text>
</comment>
<evidence type="ECO:0000313" key="2">
    <source>
        <dbReference type="EMBL" id="CBI07612.1"/>
    </source>
</evidence>
<dbReference type="EMBL" id="CABQ01000109">
    <property type="protein sequence ID" value="CBI07612.1"/>
    <property type="molecule type" value="Genomic_DNA"/>
</dbReference>
<proteinExistence type="predicted"/>
<feature type="compositionally biased region" description="Basic and acidic residues" evidence="1">
    <location>
        <begin position="47"/>
        <end position="62"/>
    </location>
</feature>
<feature type="region of interest" description="Disordered" evidence="1">
    <location>
        <begin position="34"/>
        <end position="66"/>
    </location>
</feature>
<sequence length="134" mass="13690">MFPVCAPRAQGGLFQVKAGEFFVKNGGGWLAAGNAIEGSSAAEEEREQERGGEHDGDQRHDAEEESGGFLDLCGASAAGNGGDVGVVVNEGEEAMGFVADGVSADKGNEGSAALDLDGGWVGVLKWFCEGLRIA</sequence>